<dbReference type="EMBL" id="KZ819326">
    <property type="protein sequence ID" value="PWN21059.1"/>
    <property type="molecule type" value="Genomic_DNA"/>
</dbReference>
<feature type="non-terminal residue" evidence="1">
    <location>
        <position position="194"/>
    </location>
</feature>
<dbReference type="GeneID" id="37014140"/>
<evidence type="ECO:0000313" key="2">
    <source>
        <dbReference type="Proteomes" id="UP000245942"/>
    </source>
</evidence>
<proteinExistence type="predicted"/>
<dbReference type="Proteomes" id="UP000245942">
    <property type="component" value="Unassembled WGS sequence"/>
</dbReference>
<dbReference type="RefSeq" id="XP_025348219.1">
    <property type="nucleotide sequence ID" value="XM_025492406.1"/>
</dbReference>
<gene>
    <name evidence="1" type="ORF">BCV69DRAFT_282563</name>
</gene>
<evidence type="ECO:0000313" key="1">
    <source>
        <dbReference type="EMBL" id="PWN21059.1"/>
    </source>
</evidence>
<keyword evidence="2" id="KW-1185">Reference proteome</keyword>
<name>A0A316U737_9BASI</name>
<reference evidence="1 2" key="1">
    <citation type="journal article" date="2018" name="Mol. Biol. Evol.">
        <title>Broad Genomic Sampling Reveals a Smut Pathogenic Ancestry of the Fungal Clade Ustilaginomycotina.</title>
        <authorList>
            <person name="Kijpornyongpan T."/>
            <person name="Mondo S.J."/>
            <person name="Barry K."/>
            <person name="Sandor L."/>
            <person name="Lee J."/>
            <person name="Lipzen A."/>
            <person name="Pangilinan J."/>
            <person name="LaButti K."/>
            <person name="Hainaut M."/>
            <person name="Henrissat B."/>
            <person name="Grigoriev I.V."/>
            <person name="Spatafora J.W."/>
            <person name="Aime M.C."/>
        </authorList>
    </citation>
    <scope>NUCLEOTIDE SEQUENCE [LARGE SCALE GENOMIC DNA]</scope>
    <source>
        <strain evidence="1 2">MCA 4718</strain>
    </source>
</reference>
<organism evidence="1 2">
    <name type="scientific">Pseudomicrostroma glucosiphilum</name>
    <dbReference type="NCBI Taxonomy" id="1684307"/>
    <lineage>
        <taxon>Eukaryota</taxon>
        <taxon>Fungi</taxon>
        <taxon>Dikarya</taxon>
        <taxon>Basidiomycota</taxon>
        <taxon>Ustilaginomycotina</taxon>
        <taxon>Exobasidiomycetes</taxon>
        <taxon>Microstromatales</taxon>
        <taxon>Microstromatales incertae sedis</taxon>
        <taxon>Pseudomicrostroma</taxon>
    </lineage>
</organism>
<sequence>MRYNFLSREHVAATVDTPEKRLRCVCLVDIIEDLEAFDKESYPHVHQRLLSTVRFLRSLLKAEEEDQLAAEARNQIWEPMNLVALAALIPLSTTEADATHEPFPLLAWDLIVARTLCGASKHSKFKLNVERVYQGVLRFTEGCAAHLKGQYASHDPPDLADSDATSLLPAVIASQGDLQEQVAVVLDVAGAEHV</sequence>
<protein>
    <submittedName>
        <fullName evidence="1">Uncharacterized protein</fullName>
    </submittedName>
</protein>
<accession>A0A316U737</accession>
<dbReference type="AlphaFoldDB" id="A0A316U737"/>